<reference evidence="2" key="1">
    <citation type="journal article" date="2022" name="bioRxiv">
        <title>Sequencing and chromosome-scale assembly of the giantPleurodeles waltlgenome.</title>
        <authorList>
            <person name="Brown T."/>
            <person name="Elewa A."/>
            <person name="Iarovenko S."/>
            <person name="Subramanian E."/>
            <person name="Araus A.J."/>
            <person name="Petzold A."/>
            <person name="Susuki M."/>
            <person name="Suzuki K.-i.T."/>
            <person name="Hayashi T."/>
            <person name="Toyoda A."/>
            <person name="Oliveira C."/>
            <person name="Osipova E."/>
            <person name="Leigh N.D."/>
            <person name="Simon A."/>
            <person name="Yun M.H."/>
        </authorList>
    </citation>
    <scope>NUCLEOTIDE SEQUENCE</scope>
    <source>
        <strain evidence="2">20211129_DDA</strain>
        <tissue evidence="2">Liver</tissue>
    </source>
</reference>
<proteinExistence type="predicted"/>
<evidence type="ECO:0000313" key="2">
    <source>
        <dbReference type="EMBL" id="KAJ1169292.1"/>
    </source>
</evidence>
<comment type="caution">
    <text evidence="2">The sequence shown here is derived from an EMBL/GenBank/DDBJ whole genome shotgun (WGS) entry which is preliminary data.</text>
</comment>
<feature type="compositionally biased region" description="Polar residues" evidence="1">
    <location>
        <begin position="1"/>
        <end position="19"/>
    </location>
</feature>
<evidence type="ECO:0000313" key="3">
    <source>
        <dbReference type="Proteomes" id="UP001066276"/>
    </source>
</evidence>
<keyword evidence="3" id="KW-1185">Reference proteome</keyword>
<dbReference type="EMBL" id="JANPWB010000007">
    <property type="protein sequence ID" value="KAJ1169292.1"/>
    <property type="molecule type" value="Genomic_DNA"/>
</dbReference>
<accession>A0AAV7SZL7</accession>
<feature type="region of interest" description="Disordered" evidence="1">
    <location>
        <begin position="1"/>
        <end position="120"/>
    </location>
</feature>
<feature type="compositionally biased region" description="Low complexity" evidence="1">
    <location>
        <begin position="22"/>
        <end position="34"/>
    </location>
</feature>
<evidence type="ECO:0000256" key="1">
    <source>
        <dbReference type="SAM" id="MobiDB-lite"/>
    </source>
</evidence>
<feature type="compositionally biased region" description="Low complexity" evidence="1">
    <location>
        <begin position="50"/>
        <end position="59"/>
    </location>
</feature>
<sequence>MGRSPSKASQSPPGSSALQVTGRGPPLLLSSGRGSARRGRSAWNPPPGSGRPRMSSGGSLPYVRSRLRAEGKAVGPPHRKEPDPRLRAPRARAGARSPPGPAPSSPPVFGHRIARRRHAF</sequence>
<organism evidence="2 3">
    <name type="scientific">Pleurodeles waltl</name>
    <name type="common">Iberian ribbed newt</name>
    <dbReference type="NCBI Taxonomy" id="8319"/>
    <lineage>
        <taxon>Eukaryota</taxon>
        <taxon>Metazoa</taxon>
        <taxon>Chordata</taxon>
        <taxon>Craniata</taxon>
        <taxon>Vertebrata</taxon>
        <taxon>Euteleostomi</taxon>
        <taxon>Amphibia</taxon>
        <taxon>Batrachia</taxon>
        <taxon>Caudata</taxon>
        <taxon>Salamandroidea</taxon>
        <taxon>Salamandridae</taxon>
        <taxon>Pleurodelinae</taxon>
        <taxon>Pleurodeles</taxon>
    </lineage>
</organism>
<protein>
    <submittedName>
        <fullName evidence="2">Uncharacterized protein</fullName>
    </submittedName>
</protein>
<dbReference type="AlphaFoldDB" id="A0AAV7SZL7"/>
<name>A0AAV7SZL7_PLEWA</name>
<dbReference type="Proteomes" id="UP001066276">
    <property type="component" value="Chromosome 4_1"/>
</dbReference>
<gene>
    <name evidence="2" type="ORF">NDU88_001185</name>
</gene>